<dbReference type="InterPro" id="IPR003817">
    <property type="entry name" value="PS_Dcarbxylase"/>
</dbReference>
<accession>A0A2S6F940</accession>
<dbReference type="PANTHER" id="PTHR10067">
    <property type="entry name" value="PHOSPHATIDYLSERINE DECARBOXYLASE"/>
    <property type="match status" value="1"/>
</dbReference>
<comment type="subcellular location">
    <subcellularLocation>
        <location evidence="12">Cell membrane</location>
        <topology evidence="12">Peripheral membrane protein</topology>
    </subcellularLocation>
</comment>
<keyword evidence="7 12" id="KW-0865">Zymogen</keyword>
<evidence type="ECO:0000256" key="6">
    <source>
        <dbReference type="ARBA" id="ARBA00023136"/>
    </source>
</evidence>
<feature type="site" description="Cleavage (non-hydrolytic); by autocatalysis" evidence="12">
    <location>
        <begin position="248"/>
        <end position="249"/>
    </location>
</feature>
<keyword evidence="10 12" id="KW-1208">Phospholipid metabolism</keyword>
<keyword evidence="8 12" id="KW-0594">Phospholipid biosynthesis</keyword>
<evidence type="ECO:0000256" key="8">
    <source>
        <dbReference type="ARBA" id="ARBA00023209"/>
    </source>
</evidence>
<feature type="chain" id="PRO_5043057684" description="Phosphatidylserine decarboxylase alpha chain" evidence="12">
    <location>
        <begin position="249"/>
        <end position="283"/>
    </location>
</feature>
<comment type="caution">
    <text evidence="13">The sequence shown here is derived from an EMBL/GenBank/DDBJ whole genome shotgun (WGS) entry which is preliminary data.</text>
</comment>
<comment type="subunit">
    <text evidence="12">Heterodimer of a large membrane-associated beta subunit and a small pyruvoyl-containing alpha subunit.</text>
</comment>
<gene>
    <name evidence="12 13" type="primary">psd</name>
    <name evidence="13" type="ORF">C3928_00210</name>
</gene>
<evidence type="ECO:0000256" key="3">
    <source>
        <dbReference type="ARBA" id="ARBA00022516"/>
    </source>
</evidence>
<feature type="active site" description="Charge relay system; for autoendoproteolytic cleavage activity" evidence="12">
    <location>
        <position position="89"/>
    </location>
</feature>
<comment type="PTM">
    <text evidence="12">Is synthesized initially as an inactive proenzyme. Formation of the active enzyme involves a self-maturation process in which the active site pyruvoyl group is generated from an internal serine residue via an autocatalytic post-translational modification. Two non-identical subunits are generated from the proenzyme in this reaction, and the pyruvate is formed at the N-terminus of the alpha chain, which is derived from the carboxyl end of the proenzyme. The autoendoproteolytic cleavage occurs by a canonical serine protease mechanism, in which the side chain hydroxyl group of the serine supplies its oxygen atom to form the C-terminus of the beta chain, while the remainder of the serine residue undergoes an oxidative deamination to produce ammonia and the pyruvoyl prosthetic group on the alpha chain. During this reaction, the Ser that is part of the protease active site of the proenzyme becomes the pyruvoyl prosthetic group, which constitutes an essential element of the active site of the mature decarboxylase.</text>
</comment>
<evidence type="ECO:0000256" key="10">
    <source>
        <dbReference type="ARBA" id="ARBA00023264"/>
    </source>
</evidence>
<dbReference type="GO" id="GO:0006646">
    <property type="term" value="P:phosphatidylethanolamine biosynthetic process"/>
    <property type="evidence" value="ECO:0007669"/>
    <property type="project" value="UniProtKB-UniRule"/>
</dbReference>
<keyword evidence="5 12" id="KW-0443">Lipid metabolism</keyword>
<evidence type="ECO:0000256" key="1">
    <source>
        <dbReference type="ARBA" id="ARBA00005189"/>
    </source>
</evidence>
<keyword evidence="4 12" id="KW-0210">Decarboxylase</keyword>
<feature type="active site" description="Schiff-base intermediate with substrate; via pyruvic acid; for decarboxylase activity" evidence="12">
    <location>
        <position position="249"/>
    </location>
</feature>
<dbReference type="EMBL" id="PQWY01000001">
    <property type="protein sequence ID" value="PPK33947.1"/>
    <property type="molecule type" value="Genomic_DNA"/>
</dbReference>
<organism evidence="13 14">
    <name type="scientific">Legionella pneumophila</name>
    <dbReference type="NCBI Taxonomy" id="446"/>
    <lineage>
        <taxon>Bacteria</taxon>
        <taxon>Pseudomonadati</taxon>
        <taxon>Pseudomonadota</taxon>
        <taxon>Gammaproteobacteria</taxon>
        <taxon>Legionellales</taxon>
        <taxon>Legionellaceae</taxon>
        <taxon>Legionella</taxon>
    </lineage>
</organism>
<comment type="pathway">
    <text evidence="12">Phospholipid metabolism; phosphatidylethanolamine biosynthesis; phosphatidylethanolamine from CDP-diacylglycerol: step 2/2.</text>
</comment>
<dbReference type="GO" id="GO:0005886">
    <property type="term" value="C:plasma membrane"/>
    <property type="evidence" value="ECO:0007669"/>
    <property type="project" value="UniProtKB-SubCell"/>
</dbReference>
<comment type="similarity">
    <text evidence="12">Belongs to the phosphatidylserine decarboxylase family. PSD-B subfamily. Prokaryotic type I sub-subfamily.</text>
</comment>
<dbReference type="InterPro" id="IPR033178">
    <property type="entry name" value="PSD_type1_pro"/>
</dbReference>
<evidence type="ECO:0000256" key="9">
    <source>
        <dbReference type="ARBA" id="ARBA00023239"/>
    </source>
</evidence>
<sequence>MFRDVLKTLPQYLMPKHGITALAGYFADVKSPRFKNFLIRSFIHKFDVDMSEALIEDPKSYDCFNDFFIRHLKPECRPLAQSDVICPVDGCISEIGKIDRGQLLQAKGKYYSVQELLACDEQLAEQFVQGQFATLYLSPKDYHRVHMPIDAELVSMTYIPGALFSVQPAITRVVPKLFARNERLAIFFKTKIGPMVMVMVGATIVGAIGTSWHGDVKRSKKLERFDYSEQLPVKIISQGSEMGYFKLGSTVVLLFANGEKIQWDKELSAGSKIQLGKPMGIIT</sequence>
<proteinExistence type="inferred from homology"/>
<dbReference type="OrthoDB" id="9802030at2"/>
<dbReference type="NCBIfam" id="TIGR00163">
    <property type="entry name" value="PS_decarb"/>
    <property type="match status" value="1"/>
</dbReference>
<keyword evidence="11 12" id="KW-0670">Pyruvate</keyword>
<reference evidence="13 14" key="1">
    <citation type="submission" date="2018-02" db="EMBL/GenBank/DDBJ databases">
        <title>Draft genome sequences of four Legionella pneumophila clinical strains isolated in Ontario.</title>
        <authorList>
            <person name="Fortuna A."/>
            <person name="Ramnarine R."/>
            <person name="Li A."/>
            <person name="Frantz C."/>
            <person name="Mallo G."/>
        </authorList>
    </citation>
    <scope>NUCLEOTIDE SEQUENCE [LARGE SCALE GENOMIC DNA]</scope>
    <source>
        <strain evidence="13 14">LG61</strain>
    </source>
</reference>
<dbReference type="HAMAP" id="MF_00662">
    <property type="entry name" value="PS_decarb_PSD_B_type1"/>
    <property type="match status" value="1"/>
</dbReference>
<name>A0A2S6F940_LEGPN</name>
<dbReference type="EC" id="4.1.1.65" evidence="12"/>
<comment type="function">
    <text evidence="12">Catalyzes the formation of phosphatidylethanolamine (PtdEtn) from phosphatidylserine (PtdSer).</text>
</comment>
<comment type="cofactor">
    <cofactor evidence="12">
        <name>pyruvate</name>
        <dbReference type="ChEBI" id="CHEBI:15361"/>
    </cofactor>
    <text evidence="12">Binds 1 pyruvoyl group covalently per subunit.</text>
</comment>
<dbReference type="AlphaFoldDB" id="A0A2S6F940"/>
<evidence type="ECO:0000256" key="12">
    <source>
        <dbReference type="HAMAP-Rule" id="MF_00662"/>
    </source>
</evidence>
<evidence type="ECO:0000313" key="14">
    <source>
        <dbReference type="Proteomes" id="UP000239239"/>
    </source>
</evidence>
<feature type="active site" description="Charge relay system; for autoendoproteolytic cleavage activity" evidence="12">
    <location>
        <position position="249"/>
    </location>
</feature>
<dbReference type="RefSeq" id="WP_027228266.1">
    <property type="nucleotide sequence ID" value="NZ_CP017601.1"/>
</dbReference>
<evidence type="ECO:0000256" key="11">
    <source>
        <dbReference type="ARBA" id="ARBA00023317"/>
    </source>
</evidence>
<evidence type="ECO:0000256" key="2">
    <source>
        <dbReference type="ARBA" id="ARBA00022475"/>
    </source>
</evidence>
<dbReference type="PANTHER" id="PTHR10067:SF6">
    <property type="entry name" value="PHOSPHATIDYLSERINE DECARBOXYLASE PROENZYME, MITOCHONDRIAL"/>
    <property type="match status" value="1"/>
</dbReference>
<dbReference type="Proteomes" id="UP000239239">
    <property type="component" value="Unassembled WGS sequence"/>
</dbReference>
<keyword evidence="9 12" id="KW-0456">Lyase</keyword>
<feature type="active site" description="Charge relay system; for autoendoproteolytic cleavage activity" evidence="12">
    <location>
        <position position="146"/>
    </location>
</feature>
<evidence type="ECO:0000256" key="5">
    <source>
        <dbReference type="ARBA" id="ARBA00023098"/>
    </source>
</evidence>
<keyword evidence="6 12" id="KW-0472">Membrane</keyword>
<evidence type="ECO:0000256" key="4">
    <source>
        <dbReference type="ARBA" id="ARBA00022793"/>
    </source>
</evidence>
<comment type="catalytic activity">
    <reaction evidence="12">
        <text>a 1,2-diacyl-sn-glycero-3-phospho-L-serine + H(+) = a 1,2-diacyl-sn-glycero-3-phosphoethanolamine + CO2</text>
        <dbReference type="Rhea" id="RHEA:20828"/>
        <dbReference type="ChEBI" id="CHEBI:15378"/>
        <dbReference type="ChEBI" id="CHEBI:16526"/>
        <dbReference type="ChEBI" id="CHEBI:57262"/>
        <dbReference type="ChEBI" id="CHEBI:64612"/>
        <dbReference type="EC" id="4.1.1.65"/>
    </reaction>
</comment>
<keyword evidence="3 12" id="KW-0444">Lipid biosynthesis</keyword>
<dbReference type="Pfam" id="PF02666">
    <property type="entry name" value="PS_Dcarbxylase"/>
    <property type="match status" value="1"/>
</dbReference>
<comment type="pathway">
    <text evidence="1">Lipid metabolism.</text>
</comment>
<dbReference type="UniPathway" id="UPA00558">
    <property type="reaction ID" value="UER00616"/>
</dbReference>
<dbReference type="GO" id="GO:0004609">
    <property type="term" value="F:phosphatidylserine decarboxylase activity"/>
    <property type="evidence" value="ECO:0007669"/>
    <property type="project" value="UniProtKB-UniRule"/>
</dbReference>
<evidence type="ECO:0000256" key="7">
    <source>
        <dbReference type="ARBA" id="ARBA00023145"/>
    </source>
</evidence>
<protein>
    <recommendedName>
        <fullName evidence="12">Phosphatidylserine decarboxylase proenzyme</fullName>
        <ecNumber evidence="12">4.1.1.65</ecNumber>
    </recommendedName>
    <component>
        <recommendedName>
            <fullName evidence="12">Phosphatidylserine decarboxylase alpha chain</fullName>
        </recommendedName>
    </component>
    <component>
        <recommendedName>
            <fullName evidence="12">Phosphatidylserine decarboxylase beta chain</fullName>
        </recommendedName>
    </component>
</protein>
<feature type="modified residue" description="Pyruvic acid (Ser); by autocatalysis" evidence="12">
    <location>
        <position position="249"/>
    </location>
</feature>
<dbReference type="InterPro" id="IPR033177">
    <property type="entry name" value="PSD-B"/>
</dbReference>
<evidence type="ECO:0000313" key="13">
    <source>
        <dbReference type="EMBL" id="PPK33947.1"/>
    </source>
</evidence>
<feature type="chain" id="PRO_5043057683" description="Phosphatidylserine decarboxylase beta chain" evidence="12">
    <location>
        <begin position="1"/>
        <end position="248"/>
    </location>
</feature>
<keyword evidence="2 12" id="KW-1003">Cell membrane</keyword>